<dbReference type="InterPro" id="IPR001775">
    <property type="entry name" value="GspD/PilQ"/>
</dbReference>
<keyword evidence="2" id="KW-0732">Signal</keyword>
<comment type="similarity">
    <text evidence="4">Belongs to the bacterial secretin family.</text>
</comment>
<sequence>MKMKKNLLLIVCLAVFLPLFLKADENLKSIKLVDFVQLVSTNNNINIFVDEELKKENISLFVPQNLPTHNLFFIFKNSMQKLGYTVSLYDDIYYLTKDEKQLFTYFVKLKYNSFENVSKYLTFKKIEFQYIDTINSFLIFSESDNVNIILNDINRIDTQKKQVTLKFTIIEINEDDLKEQGFQSSTTYQTADESYRSVLNTFVLPFQSTNPVFMRSTFYTALKLFNEFKFFKISQNPYILVQDSKNFNFQAVNTIPYQTSRTLTEATNTSEQTSIEYKDVGLKIIGKTLIYDDYINLDLDLIIEDILSTSNNIPTTYKRQLKSNSNLQYGEVLILSGINQTKINKTEFSIPFISNIPYLGELFKYKSESDVKSNISIAIEVIK</sequence>
<evidence type="ECO:0000313" key="6">
    <source>
        <dbReference type="EMBL" id="TKI68887.1"/>
    </source>
</evidence>
<dbReference type="GO" id="GO:0009306">
    <property type="term" value="P:protein secretion"/>
    <property type="evidence" value="ECO:0007669"/>
    <property type="project" value="InterPro"/>
</dbReference>
<dbReference type="PRINTS" id="PR00811">
    <property type="entry name" value="BCTERIALGSPD"/>
</dbReference>
<dbReference type="PANTHER" id="PTHR30332:SF24">
    <property type="entry name" value="SECRETIN GSPD-RELATED"/>
    <property type="match status" value="1"/>
</dbReference>
<feature type="domain" description="Type II/III secretion system secretin-like" evidence="5">
    <location>
        <begin position="231"/>
        <end position="380"/>
    </location>
</feature>
<reference evidence="6 7" key="1">
    <citation type="submission" date="2019-04" db="EMBL/GenBank/DDBJ databases">
        <title>Sulfurimonas crateris sp. nov. a facultative anaerobic sulfur-oxidizing chemolithautotrophic bacterium isolated from a terrestrial mud vulcano.</title>
        <authorList>
            <person name="Ratnikova N.M."/>
            <person name="Slobodkin A.I."/>
            <person name="Merkel A.Y."/>
            <person name="Novikov A."/>
            <person name="Bonch-Osmolovskaya E.A."/>
            <person name="Slobodkina G.B."/>
        </authorList>
    </citation>
    <scope>NUCLEOTIDE SEQUENCE [LARGE SCALE GENOMIC DNA]</scope>
    <source>
        <strain evidence="6 7">SN118</strain>
    </source>
</reference>
<dbReference type="Proteomes" id="UP000309561">
    <property type="component" value="Unassembled WGS sequence"/>
</dbReference>
<gene>
    <name evidence="6" type="ORF">FCU45_07945</name>
</gene>
<dbReference type="Gene3D" id="3.55.50.30">
    <property type="match status" value="1"/>
</dbReference>
<comment type="caution">
    <text evidence="6">The sequence shown here is derived from an EMBL/GenBank/DDBJ whole genome shotgun (WGS) entry which is preliminary data.</text>
</comment>
<evidence type="ECO:0000256" key="3">
    <source>
        <dbReference type="ARBA" id="ARBA00023136"/>
    </source>
</evidence>
<comment type="subcellular location">
    <subcellularLocation>
        <location evidence="1">Membrane</location>
    </subcellularLocation>
</comment>
<evidence type="ECO:0000313" key="7">
    <source>
        <dbReference type="Proteomes" id="UP000309561"/>
    </source>
</evidence>
<dbReference type="GO" id="GO:0015627">
    <property type="term" value="C:type II protein secretion system complex"/>
    <property type="evidence" value="ECO:0007669"/>
    <property type="project" value="TreeGrafter"/>
</dbReference>
<dbReference type="Pfam" id="PF00263">
    <property type="entry name" value="Secretin"/>
    <property type="match status" value="1"/>
</dbReference>
<evidence type="ECO:0000256" key="4">
    <source>
        <dbReference type="RuleBase" id="RU004003"/>
    </source>
</evidence>
<keyword evidence="3" id="KW-0472">Membrane</keyword>
<dbReference type="GO" id="GO:0016020">
    <property type="term" value="C:membrane"/>
    <property type="evidence" value="ECO:0007669"/>
    <property type="project" value="UniProtKB-SubCell"/>
</dbReference>
<keyword evidence="7" id="KW-1185">Reference proteome</keyword>
<evidence type="ECO:0000259" key="5">
    <source>
        <dbReference type="Pfam" id="PF00263"/>
    </source>
</evidence>
<accession>A0A4U2Z3Z8</accession>
<dbReference type="OrthoDB" id="9775455at2"/>
<dbReference type="InterPro" id="IPR004846">
    <property type="entry name" value="T2SS/T3SS_dom"/>
</dbReference>
<dbReference type="AlphaFoldDB" id="A0A4U2Z3Z8"/>
<dbReference type="EMBL" id="SZPX01000006">
    <property type="protein sequence ID" value="TKI68887.1"/>
    <property type="molecule type" value="Genomic_DNA"/>
</dbReference>
<evidence type="ECO:0000256" key="2">
    <source>
        <dbReference type="ARBA" id="ARBA00022729"/>
    </source>
</evidence>
<protein>
    <submittedName>
        <fullName evidence="6">Type II and III secretion system protein</fullName>
    </submittedName>
</protein>
<evidence type="ECO:0000256" key="1">
    <source>
        <dbReference type="ARBA" id="ARBA00004370"/>
    </source>
</evidence>
<dbReference type="PANTHER" id="PTHR30332">
    <property type="entry name" value="PROBABLE GENERAL SECRETION PATHWAY PROTEIN D"/>
    <property type="match status" value="1"/>
</dbReference>
<organism evidence="6 7">
    <name type="scientific">Sulfurimonas crateris</name>
    <dbReference type="NCBI Taxonomy" id="2574727"/>
    <lineage>
        <taxon>Bacteria</taxon>
        <taxon>Pseudomonadati</taxon>
        <taxon>Campylobacterota</taxon>
        <taxon>Epsilonproteobacteria</taxon>
        <taxon>Campylobacterales</taxon>
        <taxon>Sulfurimonadaceae</taxon>
        <taxon>Sulfurimonas</taxon>
    </lineage>
</organism>
<dbReference type="InterPro" id="IPR050810">
    <property type="entry name" value="Bact_Secretion_Sys_Channel"/>
</dbReference>
<proteinExistence type="inferred from homology"/>
<name>A0A4U2Z3Z8_9BACT</name>